<evidence type="ECO:0000313" key="30">
    <source>
        <dbReference type="Proteomes" id="UP000515123"/>
    </source>
</evidence>
<evidence type="ECO:0000256" key="9">
    <source>
        <dbReference type="ARBA" id="ARBA00022614"/>
    </source>
</evidence>
<dbReference type="PANTHER" id="PTHR27000:SF777">
    <property type="entry name" value="PROTEIN KINASE DOMAIN-CONTAINING PROTEIN"/>
    <property type="match status" value="1"/>
</dbReference>
<evidence type="ECO:0000259" key="29">
    <source>
        <dbReference type="PROSITE" id="PS50011"/>
    </source>
</evidence>
<keyword evidence="13" id="KW-0677">Repeat</keyword>
<evidence type="ECO:0000256" key="23">
    <source>
        <dbReference type="ARBA" id="ARBA00054320"/>
    </source>
</evidence>
<dbReference type="GO" id="GO:0004674">
    <property type="term" value="F:protein serine/threonine kinase activity"/>
    <property type="evidence" value="ECO:0007669"/>
    <property type="project" value="UniProtKB-KW"/>
</dbReference>
<dbReference type="EC" id="2.7.11.1" evidence="5"/>
<dbReference type="Gene3D" id="3.30.200.20">
    <property type="entry name" value="Phosphorylase Kinase, domain 1"/>
    <property type="match status" value="1"/>
</dbReference>
<evidence type="ECO:0000256" key="17">
    <source>
        <dbReference type="ARBA" id="ARBA00022989"/>
    </source>
</evidence>
<keyword evidence="11 27" id="KW-0812">Transmembrane</keyword>
<dbReference type="Pfam" id="PF00560">
    <property type="entry name" value="LRR_1"/>
    <property type="match status" value="5"/>
</dbReference>
<dbReference type="InterPro" id="IPR003591">
    <property type="entry name" value="Leu-rich_rpt_typical-subtyp"/>
</dbReference>
<reference evidence="30" key="1">
    <citation type="journal article" date="2015" name="Nat. Genet.">
        <title>The pineapple genome and the evolution of CAM photosynthesis.</title>
        <authorList>
            <person name="Ming R."/>
            <person name="VanBuren R."/>
            <person name="Wai C.M."/>
            <person name="Tang H."/>
            <person name="Schatz M.C."/>
            <person name="Bowers J.E."/>
            <person name="Lyons E."/>
            <person name="Wang M.L."/>
            <person name="Chen J."/>
            <person name="Biggers E."/>
            <person name="Zhang J."/>
            <person name="Huang L."/>
            <person name="Zhang L."/>
            <person name="Miao W."/>
            <person name="Zhang J."/>
            <person name="Ye Z."/>
            <person name="Miao C."/>
            <person name="Lin Z."/>
            <person name="Wang H."/>
            <person name="Zhou H."/>
            <person name="Yim W.C."/>
            <person name="Priest H.D."/>
            <person name="Zheng C."/>
            <person name="Woodhouse M."/>
            <person name="Edger P.P."/>
            <person name="Guyot R."/>
            <person name="Guo H.B."/>
            <person name="Guo H."/>
            <person name="Zheng G."/>
            <person name="Singh R."/>
            <person name="Sharma A."/>
            <person name="Min X."/>
            <person name="Zheng Y."/>
            <person name="Lee H."/>
            <person name="Gurtowski J."/>
            <person name="Sedlazeck F.J."/>
            <person name="Harkess A."/>
            <person name="McKain M.R."/>
            <person name="Liao Z."/>
            <person name="Fang J."/>
            <person name="Liu J."/>
            <person name="Zhang X."/>
            <person name="Zhang Q."/>
            <person name="Hu W."/>
            <person name="Qin Y."/>
            <person name="Wang K."/>
            <person name="Chen L.Y."/>
            <person name="Shirley N."/>
            <person name="Lin Y.R."/>
            <person name="Liu L.Y."/>
            <person name="Hernandez A.G."/>
            <person name="Wright C.L."/>
            <person name="Bulone V."/>
            <person name="Tuskan G.A."/>
            <person name="Heath K."/>
            <person name="Zee F."/>
            <person name="Moore P.H."/>
            <person name="Sunkar R."/>
            <person name="Leebens-Mack J.H."/>
            <person name="Mockler T."/>
            <person name="Bennetzen J.L."/>
            <person name="Freeling M."/>
            <person name="Sankoff D."/>
            <person name="Paterson A.H."/>
            <person name="Zhu X."/>
            <person name="Yang X."/>
            <person name="Smith J.A."/>
            <person name="Cushman J.C."/>
            <person name="Paull R.E."/>
            <person name="Yu Q."/>
        </authorList>
    </citation>
    <scope>NUCLEOTIDE SEQUENCE [LARGE SCALE GENOMIC DNA]</scope>
    <source>
        <strain evidence="30">cv. F153</strain>
    </source>
</reference>
<evidence type="ECO:0000256" key="4">
    <source>
        <dbReference type="ARBA" id="ARBA00008684"/>
    </source>
</evidence>
<dbReference type="InterPro" id="IPR011009">
    <property type="entry name" value="Kinase-like_dom_sf"/>
</dbReference>
<dbReference type="PROSITE" id="PS00108">
    <property type="entry name" value="PROTEIN_KINASE_ST"/>
    <property type="match status" value="1"/>
</dbReference>
<evidence type="ECO:0000256" key="16">
    <source>
        <dbReference type="ARBA" id="ARBA00022840"/>
    </source>
</evidence>
<evidence type="ECO:0000256" key="27">
    <source>
        <dbReference type="SAM" id="Phobius"/>
    </source>
</evidence>
<dbReference type="PRINTS" id="PR00019">
    <property type="entry name" value="LEURICHRPT"/>
</dbReference>
<dbReference type="InterPro" id="IPR013210">
    <property type="entry name" value="LRR_N_plant-typ"/>
</dbReference>
<evidence type="ECO:0000256" key="28">
    <source>
        <dbReference type="SAM" id="SignalP"/>
    </source>
</evidence>
<evidence type="ECO:0000256" key="13">
    <source>
        <dbReference type="ARBA" id="ARBA00022737"/>
    </source>
</evidence>
<feature type="binding site" evidence="26">
    <location>
        <position position="796"/>
    </location>
    <ligand>
        <name>ATP</name>
        <dbReference type="ChEBI" id="CHEBI:30616"/>
    </ligand>
</feature>
<evidence type="ECO:0000256" key="5">
    <source>
        <dbReference type="ARBA" id="ARBA00012513"/>
    </source>
</evidence>
<keyword evidence="14 26" id="KW-0547">Nucleotide-binding</keyword>
<dbReference type="FunFam" id="3.80.10.10:FF:000383">
    <property type="entry name" value="Leucine-rich repeat receptor protein kinase EMS1"/>
    <property type="match status" value="1"/>
</dbReference>
<dbReference type="PANTHER" id="PTHR27000">
    <property type="entry name" value="LEUCINE-RICH REPEAT RECEPTOR-LIKE PROTEIN KINASE FAMILY PROTEIN-RELATED"/>
    <property type="match status" value="1"/>
</dbReference>
<dbReference type="SUPFAM" id="SSF56112">
    <property type="entry name" value="Protein kinase-like (PK-like)"/>
    <property type="match status" value="1"/>
</dbReference>
<dbReference type="SUPFAM" id="SSF52058">
    <property type="entry name" value="L domain-like"/>
    <property type="match status" value="2"/>
</dbReference>
<dbReference type="Pfam" id="PF13855">
    <property type="entry name" value="LRR_8"/>
    <property type="match status" value="2"/>
</dbReference>
<comment type="similarity">
    <text evidence="4">Belongs to the protein kinase superfamily. Ser/Thr protein kinase family.</text>
</comment>
<keyword evidence="10" id="KW-0808">Transferase</keyword>
<dbReference type="Pfam" id="PF23598">
    <property type="entry name" value="LRR_14"/>
    <property type="match status" value="1"/>
</dbReference>
<evidence type="ECO:0000256" key="6">
    <source>
        <dbReference type="ARBA" id="ARBA00022475"/>
    </source>
</evidence>
<dbReference type="Gene3D" id="3.80.10.10">
    <property type="entry name" value="Ribonuclease Inhibitor"/>
    <property type="match status" value="4"/>
</dbReference>
<evidence type="ECO:0000256" key="22">
    <source>
        <dbReference type="ARBA" id="ARBA00048679"/>
    </source>
</evidence>
<evidence type="ECO:0000256" key="2">
    <source>
        <dbReference type="ARBA" id="ARBA00004389"/>
    </source>
</evidence>
<evidence type="ECO:0000256" key="21">
    <source>
        <dbReference type="ARBA" id="ARBA00047899"/>
    </source>
</evidence>
<evidence type="ECO:0000256" key="12">
    <source>
        <dbReference type="ARBA" id="ARBA00022729"/>
    </source>
</evidence>
<evidence type="ECO:0000256" key="15">
    <source>
        <dbReference type="ARBA" id="ARBA00022777"/>
    </source>
</evidence>
<evidence type="ECO:0000256" key="11">
    <source>
        <dbReference type="ARBA" id="ARBA00022692"/>
    </source>
</evidence>
<dbReference type="Pfam" id="PF08263">
    <property type="entry name" value="LRRNT_2"/>
    <property type="match status" value="1"/>
</dbReference>
<dbReference type="PROSITE" id="PS50011">
    <property type="entry name" value="PROTEIN_KINASE_DOM"/>
    <property type="match status" value="1"/>
</dbReference>
<dbReference type="SMART" id="SM00369">
    <property type="entry name" value="LRR_TYP"/>
    <property type="match status" value="11"/>
</dbReference>
<evidence type="ECO:0000256" key="1">
    <source>
        <dbReference type="ARBA" id="ARBA00004162"/>
    </source>
</evidence>
<keyword evidence="30" id="KW-1185">Reference proteome</keyword>
<evidence type="ECO:0000256" key="25">
    <source>
        <dbReference type="ARBA" id="ARBA00072040"/>
    </source>
</evidence>
<evidence type="ECO:0000313" key="31">
    <source>
        <dbReference type="RefSeq" id="XP_020085747.1"/>
    </source>
</evidence>
<dbReference type="FunFam" id="3.80.10.10:FF:001158">
    <property type="entry name" value="Leucine-rich repeat protein kinase family protein"/>
    <property type="match status" value="1"/>
</dbReference>
<feature type="transmembrane region" description="Helical" evidence="27">
    <location>
        <begin position="710"/>
        <end position="730"/>
    </location>
</feature>
<reference evidence="31" key="2">
    <citation type="submission" date="2025-08" db="UniProtKB">
        <authorList>
            <consortium name="RefSeq"/>
        </authorList>
    </citation>
    <scope>IDENTIFICATION</scope>
    <source>
        <tissue evidence="31">Leaf</tissue>
    </source>
</reference>
<evidence type="ECO:0000256" key="19">
    <source>
        <dbReference type="ARBA" id="ARBA00023170"/>
    </source>
</evidence>
<keyword evidence="16 26" id="KW-0067">ATP-binding</keyword>
<dbReference type="InterPro" id="IPR017441">
    <property type="entry name" value="Protein_kinase_ATP_BS"/>
</dbReference>
<dbReference type="FunFam" id="1.10.510.10:FF:000358">
    <property type="entry name" value="Putative leucine-rich repeat receptor-like serine/threonine-protein kinase"/>
    <property type="match status" value="1"/>
</dbReference>
<evidence type="ECO:0000256" key="18">
    <source>
        <dbReference type="ARBA" id="ARBA00023136"/>
    </source>
</evidence>
<evidence type="ECO:0000256" key="3">
    <source>
        <dbReference type="ARBA" id="ARBA00004479"/>
    </source>
</evidence>
<dbReference type="FunFam" id="3.30.200.20:FF:000432">
    <property type="entry name" value="LRR receptor-like serine/threonine-protein kinase EFR"/>
    <property type="match status" value="1"/>
</dbReference>
<dbReference type="Proteomes" id="UP000515123">
    <property type="component" value="Linkage group 4"/>
</dbReference>
<dbReference type="FunFam" id="3.80.10.10:FF:000565">
    <property type="entry name" value="Leucine-rich repeat receptor-like kinase protein FLORAL ORGAN NUMBER1"/>
    <property type="match status" value="1"/>
</dbReference>
<dbReference type="Pfam" id="PF00069">
    <property type="entry name" value="Pkinase"/>
    <property type="match status" value="1"/>
</dbReference>
<dbReference type="GeneID" id="109708423"/>
<name>A0A6P5EQF9_ANACO</name>
<comment type="subcellular location">
    <subcellularLocation>
        <location evidence="1">Cell membrane</location>
        <topology evidence="1">Single-pass membrane protein</topology>
    </subcellularLocation>
    <subcellularLocation>
        <location evidence="2">Endoplasmic reticulum membrane</location>
        <topology evidence="2">Single-pass membrane protein</topology>
    </subcellularLocation>
    <subcellularLocation>
        <location evidence="3">Membrane</location>
        <topology evidence="3">Single-pass type I membrane protein</topology>
    </subcellularLocation>
</comment>
<evidence type="ECO:0000256" key="7">
    <source>
        <dbReference type="ARBA" id="ARBA00022527"/>
    </source>
</evidence>
<evidence type="ECO:0000256" key="10">
    <source>
        <dbReference type="ARBA" id="ARBA00022679"/>
    </source>
</evidence>
<feature type="domain" description="Protein kinase" evidence="29">
    <location>
        <begin position="766"/>
        <end position="1043"/>
    </location>
</feature>
<evidence type="ECO:0000256" key="26">
    <source>
        <dbReference type="PROSITE-ProRule" id="PRU10141"/>
    </source>
</evidence>
<evidence type="ECO:0000256" key="20">
    <source>
        <dbReference type="ARBA" id="ARBA00023180"/>
    </source>
</evidence>
<protein>
    <recommendedName>
        <fullName evidence="25">Receptor kinase-like protein Xa21</fullName>
        <ecNumber evidence="5">2.7.11.1</ecNumber>
    </recommendedName>
</protein>
<proteinExistence type="inferred from homology"/>
<gene>
    <name evidence="31" type="primary">LOC109708423</name>
</gene>
<dbReference type="FunFam" id="3.80.10.10:FF:000288">
    <property type="entry name" value="LRR receptor-like serine/threonine-protein kinase EFR"/>
    <property type="match status" value="1"/>
</dbReference>
<dbReference type="InterPro" id="IPR055414">
    <property type="entry name" value="LRR_R13L4/SHOC2-like"/>
</dbReference>
<comment type="catalytic activity">
    <reaction evidence="22">
        <text>L-seryl-[protein] + ATP = O-phospho-L-seryl-[protein] + ADP + H(+)</text>
        <dbReference type="Rhea" id="RHEA:17989"/>
        <dbReference type="Rhea" id="RHEA-COMP:9863"/>
        <dbReference type="Rhea" id="RHEA-COMP:11604"/>
        <dbReference type="ChEBI" id="CHEBI:15378"/>
        <dbReference type="ChEBI" id="CHEBI:29999"/>
        <dbReference type="ChEBI" id="CHEBI:30616"/>
        <dbReference type="ChEBI" id="CHEBI:83421"/>
        <dbReference type="ChEBI" id="CHEBI:456216"/>
        <dbReference type="EC" id="2.7.11.1"/>
    </reaction>
</comment>
<dbReference type="RefSeq" id="XP_020085747.1">
    <property type="nucleotide sequence ID" value="XM_020230158.1"/>
</dbReference>
<dbReference type="GO" id="GO:0005789">
    <property type="term" value="C:endoplasmic reticulum membrane"/>
    <property type="evidence" value="ECO:0007669"/>
    <property type="project" value="UniProtKB-SubCell"/>
</dbReference>
<dbReference type="InterPro" id="IPR001611">
    <property type="entry name" value="Leu-rich_rpt"/>
</dbReference>
<keyword evidence="7" id="KW-0723">Serine/threonine-protein kinase</keyword>
<dbReference type="Gene3D" id="1.10.510.10">
    <property type="entry name" value="Transferase(Phosphotransferase) domain 1"/>
    <property type="match status" value="1"/>
</dbReference>
<dbReference type="PROSITE" id="PS00107">
    <property type="entry name" value="PROTEIN_KINASE_ATP"/>
    <property type="match status" value="1"/>
</dbReference>
<dbReference type="InterPro" id="IPR008271">
    <property type="entry name" value="Ser/Thr_kinase_AS"/>
</dbReference>
<keyword evidence="12 28" id="KW-0732">Signal</keyword>
<sequence length="1083" mass="119189">MEGFHALFFLINLLHMISTAPCAATAGIKHAASDRAALLSFKSLVNDNPFGVLSSWTNGSFHYCRWRGVSCGRRHQDRVTALDLKSLGLAGSISPSIANLTFIQRIELSDNKLDGRIPEELGSLRRLRYLNLSVNSLHGTIPFSLGAIPATLGNLAQLQYLDLQFNSFTGSIPGSLGNLSSLLFLSLDYNKLLGAMPPTFGSLLSLKTLEIQYNSLTGTIPSTLVNLSSLNWLSLRGNSLHGEIPHFAELPFLSYLNCAINYLSGSIPNSLGRLSSLEYLILRMNNLTGEIPSSLYNLSSLKALELAYNQLEGTLPSNIGNALPNLQLLCMSSNQLRGRIPASLSNASELNHLELSLNAFHGTIPPTLGALKSLLRLELATNRLEARKPSDWSFITALTNCTSLYVLDLKNNLLQGMMPKSLLNLSTNLNTLGLANNQISGIIPTEIEKFVNLIYLDMSINNFRGTIPVDISHLWQLQYLDLSTNTLSGEIPSSLGNLTRMDKLYLSNNKLEGAIPPILSNMLMLELLNLSNNRLSGSIPKEALSVSSLASFLDLSHNLLNDSIPSEVGNLINIRELDLSNNRLSGEIPENIGKCTILEILHLENNLFQGYIPSSLSNLRGLKDIDLSKNFYSGQIPAFLDELPDLQYLNLSFNSFEGRVPMKGVFKNASKVSLIGNPKLCGGIPELHLPKCTSDAFAAKHHSDYKLKVIVIPIGGAILCLIIITGLLRIHQLIKKSQRKLLSGFSLRNRHMKISYDELFKATNGFSSDNLIGTGSFGSVYKAAMNYENADIVAVKVLNLQQHGAFRSFMSECEALRSIRHRNLVKILTSCSSLDHHGNDFKALVFEYMPNGSLEEWLHSNACQNRPFRSLSLIQRLNIAIDIASALEYLHHEGSVPIVHCDLKPSNVLLDNEMTAHLGDFGLAKFLRQPPDESSERSSTGTAGIKGSIGYVPPEYGMGCKPSRLGDVYSFGILLLEMFTGMSPVDDMFKDGLSLRGYVRAAAASPEHLIDIIDRNLRSADNDIAYREECVRDCIVSVFHCGLSCSNELLYERSNMTKVANELSAARERLLNYKQFRSLCHGS</sequence>
<keyword evidence="18 27" id="KW-0472">Membrane</keyword>
<dbReference type="InterPro" id="IPR000719">
    <property type="entry name" value="Prot_kinase_dom"/>
</dbReference>
<keyword evidence="15" id="KW-0418">Kinase</keyword>
<comment type="catalytic activity">
    <reaction evidence="21">
        <text>L-threonyl-[protein] + ATP = O-phospho-L-threonyl-[protein] + ADP + H(+)</text>
        <dbReference type="Rhea" id="RHEA:46608"/>
        <dbReference type="Rhea" id="RHEA-COMP:11060"/>
        <dbReference type="Rhea" id="RHEA-COMP:11605"/>
        <dbReference type="ChEBI" id="CHEBI:15378"/>
        <dbReference type="ChEBI" id="CHEBI:30013"/>
        <dbReference type="ChEBI" id="CHEBI:30616"/>
        <dbReference type="ChEBI" id="CHEBI:61977"/>
        <dbReference type="ChEBI" id="CHEBI:456216"/>
        <dbReference type="EC" id="2.7.11.1"/>
    </reaction>
</comment>
<dbReference type="GO" id="GO:0005524">
    <property type="term" value="F:ATP binding"/>
    <property type="evidence" value="ECO:0007669"/>
    <property type="project" value="UniProtKB-UniRule"/>
</dbReference>
<keyword evidence="8" id="KW-0597">Phosphoprotein</keyword>
<keyword evidence="9" id="KW-0433">Leucine-rich repeat</keyword>
<dbReference type="SMART" id="SM00220">
    <property type="entry name" value="S_TKc"/>
    <property type="match status" value="1"/>
</dbReference>
<organism evidence="30 31">
    <name type="scientific">Ananas comosus</name>
    <name type="common">Pineapple</name>
    <name type="synonym">Ananas ananas</name>
    <dbReference type="NCBI Taxonomy" id="4615"/>
    <lineage>
        <taxon>Eukaryota</taxon>
        <taxon>Viridiplantae</taxon>
        <taxon>Streptophyta</taxon>
        <taxon>Embryophyta</taxon>
        <taxon>Tracheophyta</taxon>
        <taxon>Spermatophyta</taxon>
        <taxon>Magnoliopsida</taxon>
        <taxon>Liliopsida</taxon>
        <taxon>Poales</taxon>
        <taxon>Bromeliaceae</taxon>
        <taxon>Bromelioideae</taxon>
        <taxon>Ananas</taxon>
    </lineage>
</organism>
<dbReference type="InterPro" id="IPR032675">
    <property type="entry name" value="LRR_dom_sf"/>
</dbReference>
<feature type="signal peptide" evidence="28">
    <location>
        <begin position="1"/>
        <end position="19"/>
    </location>
</feature>
<keyword evidence="6" id="KW-1003">Cell membrane</keyword>
<keyword evidence="17 27" id="KW-1133">Transmembrane helix</keyword>
<dbReference type="OrthoDB" id="676979at2759"/>
<comment type="function">
    <text evidence="23">Receptor kinase that detects X.oryzae pv. oryzae protein Ax21 to promote innate immunity. Following X.oryzae pv. oryzae protein Ax21 detection, undergoes cleavage, releasing the processed protein kinase Xa21 chain.</text>
</comment>
<evidence type="ECO:0000256" key="8">
    <source>
        <dbReference type="ARBA" id="ARBA00022553"/>
    </source>
</evidence>
<feature type="chain" id="PRO_5027684818" description="Receptor kinase-like protein Xa21" evidence="28">
    <location>
        <begin position="20"/>
        <end position="1083"/>
    </location>
</feature>
<keyword evidence="20" id="KW-0325">Glycoprotein</keyword>
<keyword evidence="19" id="KW-0675">Receptor</keyword>
<accession>A0A6P5EQF9</accession>
<comment type="function">
    <text evidence="24">The processed protein kinase Xa21 chain released by protein cleavage after X.oryzae pv. oryzae protein Ax21 detection translocates into the nucleus where it can bind and regulate WRKY62, a transcription factor. Confers resistance to the bacterial pathogen X.oryzae pv. oryzae (Xoo).</text>
</comment>
<evidence type="ECO:0000256" key="24">
    <source>
        <dbReference type="ARBA" id="ARBA00056628"/>
    </source>
</evidence>
<evidence type="ECO:0000256" key="14">
    <source>
        <dbReference type="ARBA" id="ARBA00022741"/>
    </source>
</evidence>
<dbReference type="AlphaFoldDB" id="A0A6P5EQF9"/>
<dbReference type="GO" id="GO:0005886">
    <property type="term" value="C:plasma membrane"/>
    <property type="evidence" value="ECO:0007669"/>
    <property type="project" value="UniProtKB-SubCell"/>
</dbReference>